<sequence length="113" mass="11196">MCSLVGNVSARGLLLLLPPLGLTILVSQGGPPVGSLTPALQQLLSLVVEGGSEGDELSVASSLSVFARLLLHAPQVLTGLLASTALSPATVQAAVQPVQAAATACTPTCMLLA</sequence>
<comment type="caution">
    <text evidence="2">The sequence shown here is derived from an EMBL/GenBank/DDBJ whole genome shotgun (WGS) entry which is preliminary data.</text>
</comment>
<evidence type="ECO:0000313" key="3">
    <source>
        <dbReference type="Proteomes" id="UP000815325"/>
    </source>
</evidence>
<evidence type="ECO:0000313" key="2">
    <source>
        <dbReference type="EMBL" id="KAF5834829.1"/>
    </source>
</evidence>
<evidence type="ECO:0000256" key="1">
    <source>
        <dbReference type="SAM" id="SignalP"/>
    </source>
</evidence>
<feature type="chain" id="PRO_5045592261" evidence="1">
    <location>
        <begin position="24"/>
        <end position="113"/>
    </location>
</feature>
<reference evidence="2" key="1">
    <citation type="submission" date="2017-08" db="EMBL/GenBank/DDBJ databases">
        <authorList>
            <person name="Polle J.E."/>
            <person name="Barry K."/>
            <person name="Cushman J."/>
            <person name="Schmutz J."/>
            <person name="Tran D."/>
            <person name="Hathwaick L.T."/>
            <person name="Yim W.C."/>
            <person name="Jenkins J."/>
            <person name="Mckie-Krisberg Z.M."/>
            <person name="Prochnik S."/>
            <person name="Lindquist E."/>
            <person name="Dockter R.B."/>
            <person name="Adam C."/>
            <person name="Molina H."/>
            <person name="Bunkerborg J."/>
            <person name="Jin E."/>
            <person name="Buchheim M."/>
            <person name="Magnuson J."/>
        </authorList>
    </citation>
    <scope>NUCLEOTIDE SEQUENCE</scope>
    <source>
        <strain evidence="2">CCAP 19/18</strain>
    </source>
</reference>
<gene>
    <name evidence="2" type="ORF">DUNSADRAFT_8368</name>
</gene>
<keyword evidence="1" id="KW-0732">Signal</keyword>
<feature type="signal peptide" evidence="1">
    <location>
        <begin position="1"/>
        <end position="23"/>
    </location>
</feature>
<protein>
    <submittedName>
        <fullName evidence="2">Uncharacterized protein</fullName>
    </submittedName>
</protein>
<dbReference type="EMBL" id="MU069736">
    <property type="protein sequence ID" value="KAF5834829.1"/>
    <property type="molecule type" value="Genomic_DNA"/>
</dbReference>
<dbReference type="Proteomes" id="UP000815325">
    <property type="component" value="Unassembled WGS sequence"/>
</dbReference>
<proteinExistence type="predicted"/>
<accession>A0ABQ7GJP2</accession>
<keyword evidence="3" id="KW-1185">Reference proteome</keyword>
<name>A0ABQ7GJP2_DUNSA</name>
<organism evidence="2 3">
    <name type="scientific">Dunaliella salina</name>
    <name type="common">Green alga</name>
    <name type="synonym">Protococcus salinus</name>
    <dbReference type="NCBI Taxonomy" id="3046"/>
    <lineage>
        <taxon>Eukaryota</taxon>
        <taxon>Viridiplantae</taxon>
        <taxon>Chlorophyta</taxon>
        <taxon>core chlorophytes</taxon>
        <taxon>Chlorophyceae</taxon>
        <taxon>CS clade</taxon>
        <taxon>Chlamydomonadales</taxon>
        <taxon>Dunaliellaceae</taxon>
        <taxon>Dunaliella</taxon>
    </lineage>
</organism>